<dbReference type="EMBL" id="JARJCW010000005">
    <property type="protein sequence ID" value="KAJ7224630.1"/>
    <property type="molecule type" value="Genomic_DNA"/>
</dbReference>
<dbReference type="Proteomes" id="UP001219525">
    <property type="component" value="Unassembled WGS sequence"/>
</dbReference>
<proteinExistence type="predicted"/>
<dbReference type="AlphaFoldDB" id="A0AAD6YNP1"/>
<sequence length="733" mass="81259">MAELPAPDGARRLERRRILVSDIVSPTAPGMSKSSETVAFQDKASIAQGEVGPAAAAHTAKGVSGLKFRTWGWGGGGVLGGLKKISSCSLTSTNDPHPNLAQYPWISLTCRAQPLKISTQQLTSAFIGNRKEQCGMLTMLQCPDMVLVGMAGPAGPRQGWETPSLYSRRGGEGGSSGGRKNFINPISEFRIPRPPCFRQSGDASTVGARRQGTRRPRACVHRPTRDAMRETMRVATMRVGTGAELGSGYCLTGIRNARGCEIFAVPRLQGTNFPGTQEIQFSVSTLIYWIWSKLGIGLAPGTMNTHNSAHLGVFRGGDYKYRHPRNHRWLTARYLPKWPMGNIVLVLSEKNRLPVQELCDAIVDLLCDNKDDLRSEACASCSFAPRAQSHLFRKLILPITGIYSEDKSVAITQRLVDTMKFSPHLVPLVEILLFEFAEPAALDLLASIPWQRVHQLHLHIQSRAFGFNPEGVQTLIGLPSVRHVQLEYGCTLRYRRHEVFGLLSHLNPGVEILEIKQLSLSYNDKARDVPIPSPPHSQAVAPRLRQLSLIHTHAHILCESACPLDLSVLQELEVHHCHGLDVILSTVSPTVRKLTVWGVDRLEYLNINLLHNITDIHCDDFGKYPILHHLFDHVAPDNHITNIYITTLSDRIEQNESRFVAIAGDLEGAVLACLPLLQKVSMKVKILHTFSPDSEKRQELQKKAEDAFPRLVKLNMLEVSFDAVDIMPHAPLF</sequence>
<feature type="compositionally biased region" description="Basic residues" evidence="1">
    <location>
        <begin position="211"/>
        <end position="222"/>
    </location>
</feature>
<feature type="region of interest" description="Disordered" evidence="1">
    <location>
        <begin position="200"/>
        <end position="222"/>
    </location>
</feature>
<keyword evidence="3" id="KW-1185">Reference proteome</keyword>
<comment type="caution">
    <text evidence="2">The sequence shown here is derived from an EMBL/GenBank/DDBJ whole genome shotgun (WGS) entry which is preliminary data.</text>
</comment>
<protein>
    <submittedName>
        <fullName evidence="2">Uncharacterized protein</fullName>
    </submittedName>
</protein>
<organism evidence="2 3">
    <name type="scientific">Mycena pura</name>
    <dbReference type="NCBI Taxonomy" id="153505"/>
    <lineage>
        <taxon>Eukaryota</taxon>
        <taxon>Fungi</taxon>
        <taxon>Dikarya</taxon>
        <taxon>Basidiomycota</taxon>
        <taxon>Agaricomycotina</taxon>
        <taxon>Agaricomycetes</taxon>
        <taxon>Agaricomycetidae</taxon>
        <taxon>Agaricales</taxon>
        <taxon>Marasmiineae</taxon>
        <taxon>Mycenaceae</taxon>
        <taxon>Mycena</taxon>
    </lineage>
</organism>
<gene>
    <name evidence="2" type="ORF">GGX14DRAFT_387303</name>
</gene>
<name>A0AAD6YNP1_9AGAR</name>
<accession>A0AAD6YNP1</accession>
<reference evidence="2" key="1">
    <citation type="submission" date="2023-03" db="EMBL/GenBank/DDBJ databases">
        <title>Massive genome expansion in bonnet fungi (Mycena s.s.) driven by repeated elements and novel gene families across ecological guilds.</title>
        <authorList>
            <consortium name="Lawrence Berkeley National Laboratory"/>
            <person name="Harder C.B."/>
            <person name="Miyauchi S."/>
            <person name="Viragh M."/>
            <person name="Kuo A."/>
            <person name="Thoen E."/>
            <person name="Andreopoulos B."/>
            <person name="Lu D."/>
            <person name="Skrede I."/>
            <person name="Drula E."/>
            <person name="Henrissat B."/>
            <person name="Morin E."/>
            <person name="Kohler A."/>
            <person name="Barry K."/>
            <person name="LaButti K."/>
            <person name="Morin E."/>
            <person name="Salamov A."/>
            <person name="Lipzen A."/>
            <person name="Mereny Z."/>
            <person name="Hegedus B."/>
            <person name="Baldrian P."/>
            <person name="Stursova M."/>
            <person name="Weitz H."/>
            <person name="Taylor A."/>
            <person name="Grigoriev I.V."/>
            <person name="Nagy L.G."/>
            <person name="Martin F."/>
            <person name="Kauserud H."/>
        </authorList>
    </citation>
    <scope>NUCLEOTIDE SEQUENCE</scope>
    <source>
        <strain evidence="2">9144</strain>
    </source>
</reference>
<evidence type="ECO:0000313" key="2">
    <source>
        <dbReference type="EMBL" id="KAJ7224630.1"/>
    </source>
</evidence>
<dbReference type="SUPFAM" id="SSF52047">
    <property type="entry name" value="RNI-like"/>
    <property type="match status" value="1"/>
</dbReference>
<evidence type="ECO:0000256" key="1">
    <source>
        <dbReference type="SAM" id="MobiDB-lite"/>
    </source>
</evidence>
<evidence type="ECO:0000313" key="3">
    <source>
        <dbReference type="Proteomes" id="UP001219525"/>
    </source>
</evidence>
<feature type="region of interest" description="Disordered" evidence="1">
    <location>
        <begin position="158"/>
        <end position="180"/>
    </location>
</feature>